<dbReference type="InterPro" id="IPR050377">
    <property type="entry name" value="Radical_SAM_PqqE_MftC-like"/>
</dbReference>
<dbReference type="GO" id="GO:0046872">
    <property type="term" value="F:metal ion binding"/>
    <property type="evidence" value="ECO:0007669"/>
    <property type="project" value="UniProtKB-KW"/>
</dbReference>
<organism evidence="6 7">
    <name type="scientific">Actinomyces oris</name>
    <dbReference type="NCBI Taxonomy" id="544580"/>
    <lineage>
        <taxon>Bacteria</taxon>
        <taxon>Bacillati</taxon>
        <taxon>Actinomycetota</taxon>
        <taxon>Actinomycetes</taxon>
        <taxon>Actinomycetales</taxon>
        <taxon>Actinomycetaceae</taxon>
        <taxon>Actinomyces</taxon>
    </lineage>
</organism>
<evidence type="ECO:0000259" key="5">
    <source>
        <dbReference type="PROSITE" id="PS51918"/>
    </source>
</evidence>
<dbReference type="EMBL" id="JAXBCZ010000001">
    <property type="protein sequence ID" value="MEA1304574.1"/>
    <property type="molecule type" value="Genomic_DNA"/>
</dbReference>
<dbReference type="InterPro" id="IPR007197">
    <property type="entry name" value="rSAM"/>
</dbReference>
<dbReference type="GO" id="GO:0003824">
    <property type="term" value="F:catalytic activity"/>
    <property type="evidence" value="ECO:0007669"/>
    <property type="project" value="InterPro"/>
</dbReference>
<gene>
    <name evidence="6" type="ORF">QU665_05760</name>
</gene>
<proteinExistence type="predicted"/>
<keyword evidence="2" id="KW-0479">Metal-binding</keyword>
<dbReference type="GO" id="GO:0051536">
    <property type="term" value="F:iron-sulfur cluster binding"/>
    <property type="evidence" value="ECO:0007669"/>
    <property type="project" value="UniProtKB-KW"/>
</dbReference>
<dbReference type="Proteomes" id="UP001289581">
    <property type="component" value="Unassembled WGS sequence"/>
</dbReference>
<keyword evidence="1" id="KW-0949">S-adenosyl-L-methionine</keyword>
<dbReference type="PANTHER" id="PTHR11228">
    <property type="entry name" value="RADICAL SAM DOMAIN PROTEIN"/>
    <property type="match status" value="1"/>
</dbReference>
<feature type="domain" description="Radical SAM core" evidence="5">
    <location>
        <begin position="1"/>
        <end position="218"/>
    </location>
</feature>
<evidence type="ECO:0000313" key="7">
    <source>
        <dbReference type="Proteomes" id="UP001289581"/>
    </source>
</evidence>
<dbReference type="RefSeq" id="WP_322911923.1">
    <property type="nucleotide sequence ID" value="NZ_JAXBCZ010000001.1"/>
</dbReference>
<dbReference type="Gene3D" id="3.20.20.70">
    <property type="entry name" value="Aldolase class I"/>
    <property type="match status" value="1"/>
</dbReference>
<dbReference type="CDD" id="cd01335">
    <property type="entry name" value="Radical_SAM"/>
    <property type="match status" value="1"/>
</dbReference>
<sequence>MSGSVFAELTSRCNARCGHCDYWVGPGIIMADHVVEALMSRCVVQPPREVVLTGGEPTLHPGFGDIVQRLSEVGAPLKLATNGTTLASAPVVAALDRIDEVVVSLDACSASTYQQVRGVDRFDYIVKALGRVRTAFPAIRLAGSFLVQRKNFRELGQLPALAARVGLDRVAVLVPNIGGDFQRKKALDDYNRELFLSDEEKAEFRQVCEPVLRDDSELGALARRPGRLRAVFDYMMTDGALSAESRRSRPCSLPTESIFAYADGAVAFCPYWGPRTRWGSNGEIVDELAFRCSYSFDRNSTRTYCTSCLEVSTQES</sequence>
<evidence type="ECO:0000313" key="6">
    <source>
        <dbReference type="EMBL" id="MEA1304574.1"/>
    </source>
</evidence>
<keyword evidence="4" id="KW-0411">Iron-sulfur</keyword>
<dbReference type="PANTHER" id="PTHR11228:SF34">
    <property type="entry name" value="TUNGSTEN-CONTAINING ALDEHYDE FERREDOXIN OXIDOREDUCTASE COFACTOR MODIFYING PROTEIN"/>
    <property type="match status" value="1"/>
</dbReference>
<evidence type="ECO:0000256" key="3">
    <source>
        <dbReference type="ARBA" id="ARBA00023004"/>
    </source>
</evidence>
<keyword evidence="3" id="KW-0408">Iron</keyword>
<comment type="caution">
    <text evidence="6">The sequence shown here is derived from an EMBL/GenBank/DDBJ whole genome shotgun (WGS) entry which is preliminary data.</text>
</comment>
<dbReference type="SFLD" id="SFLDG01067">
    <property type="entry name" value="SPASM/twitch_domain_containing"/>
    <property type="match status" value="1"/>
</dbReference>
<dbReference type="SFLD" id="SFLDS00029">
    <property type="entry name" value="Radical_SAM"/>
    <property type="match status" value="1"/>
</dbReference>
<protein>
    <submittedName>
        <fullName evidence="6">Radical SAM protein</fullName>
    </submittedName>
</protein>
<dbReference type="InterPro" id="IPR058240">
    <property type="entry name" value="rSAM_sf"/>
</dbReference>
<dbReference type="Pfam" id="PF04055">
    <property type="entry name" value="Radical_SAM"/>
    <property type="match status" value="1"/>
</dbReference>
<name>A0AAW9KR79_9ACTO</name>
<evidence type="ECO:0000256" key="1">
    <source>
        <dbReference type="ARBA" id="ARBA00022691"/>
    </source>
</evidence>
<evidence type="ECO:0000256" key="4">
    <source>
        <dbReference type="ARBA" id="ARBA00023014"/>
    </source>
</evidence>
<accession>A0AAW9KR79</accession>
<dbReference type="PROSITE" id="PS51918">
    <property type="entry name" value="RADICAL_SAM"/>
    <property type="match status" value="1"/>
</dbReference>
<evidence type="ECO:0000256" key="2">
    <source>
        <dbReference type="ARBA" id="ARBA00022723"/>
    </source>
</evidence>
<dbReference type="SUPFAM" id="SSF102114">
    <property type="entry name" value="Radical SAM enzymes"/>
    <property type="match status" value="1"/>
</dbReference>
<reference evidence="6 7" key="1">
    <citation type="submission" date="2023-06" db="EMBL/GenBank/DDBJ databases">
        <title>Actinomyces orist ORNL 0101 HMT-893 genome.</title>
        <authorList>
            <person name="Johnston C.D."/>
            <person name="Chen T."/>
            <person name="Dewhirst F.E."/>
        </authorList>
    </citation>
    <scope>NUCLEOTIDE SEQUENCE [LARGE SCALE GENOMIC DNA]</scope>
    <source>
        <strain evidence="6 7">ORNL 0101</strain>
    </source>
</reference>
<dbReference type="InterPro" id="IPR013785">
    <property type="entry name" value="Aldolase_TIM"/>
</dbReference>
<keyword evidence="7" id="KW-1185">Reference proteome</keyword>
<dbReference type="AlphaFoldDB" id="A0AAW9KR79"/>